<evidence type="ECO:0000313" key="4">
    <source>
        <dbReference type="Proteomes" id="UP000283805"/>
    </source>
</evidence>
<dbReference type="InterPro" id="IPR013561">
    <property type="entry name" value="FilR1_middle_dom"/>
</dbReference>
<name>A0A3R7DCM0_9EURY</name>
<sequence length="266" mass="29855">MGDPTAPREHISFLVRSDARIDILTRLFESGPATQRELRTELDSSRSTVARSLSALEECGWVERHADRHRLTPVGTLVAEGFLDFVETLRAAEELSPFLEWFPLSEHDLEIDQLEGATITPSTPGDPYKPGRTQTEFMRSTAEFRAFLPSTELEGCKLLHERVTNGDLEAELIVSPEVERTIESESFAPLFREQLQTGRMTLLVSDGPLPFYLGIDDARTIQLGVEDDDGFPRALLETTEPSVAEWASDLYQEYRSAARRKSAAEL</sequence>
<evidence type="ECO:0000259" key="2">
    <source>
        <dbReference type="Pfam" id="PF25213"/>
    </source>
</evidence>
<keyword evidence="4" id="KW-1185">Reference proteome</keyword>
<dbReference type="SUPFAM" id="SSF46785">
    <property type="entry name" value="Winged helix' DNA-binding domain"/>
    <property type="match status" value="1"/>
</dbReference>
<dbReference type="InterPro" id="IPR036390">
    <property type="entry name" value="WH_DNA-bd_sf"/>
</dbReference>
<feature type="domain" description="Methanogenesis regulatory protein FilR1 middle" evidence="1">
    <location>
        <begin position="127"/>
        <end position="256"/>
    </location>
</feature>
<comment type="caution">
    <text evidence="3">The sequence shown here is derived from an EMBL/GenBank/DDBJ whole genome shotgun (WGS) entry which is preliminary data.</text>
</comment>
<dbReference type="Gene3D" id="1.10.10.10">
    <property type="entry name" value="Winged helix-like DNA-binding domain superfamily/Winged helix DNA-binding domain"/>
    <property type="match status" value="1"/>
</dbReference>
<dbReference type="Pfam" id="PF08350">
    <property type="entry name" value="FilR1_middle"/>
    <property type="match status" value="1"/>
</dbReference>
<organism evidence="3 4">
    <name type="scientific">Halopiger aswanensis</name>
    <dbReference type="NCBI Taxonomy" id="148449"/>
    <lineage>
        <taxon>Archaea</taxon>
        <taxon>Methanobacteriati</taxon>
        <taxon>Methanobacteriota</taxon>
        <taxon>Stenosarchaea group</taxon>
        <taxon>Halobacteria</taxon>
        <taxon>Halobacteriales</taxon>
        <taxon>Natrialbaceae</taxon>
        <taxon>Halopiger</taxon>
    </lineage>
</organism>
<gene>
    <name evidence="3" type="ORF">ATJ93_1125</name>
</gene>
<feature type="domain" description="HVO-A0261-like N-terminal" evidence="2">
    <location>
        <begin position="8"/>
        <end position="93"/>
    </location>
</feature>
<reference evidence="3 4" key="1">
    <citation type="submission" date="2018-09" db="EMBL/GenBank/DDBJ databases">
        <title>Genomic Encyclopedia of Archaeal and Bacterial Type Strains, Phase II (KMG-II): from individual species to whole genera.</title>
        <authorList>
            <person name="Goeker M."/>
        </authorList>
    </citation>
    <scope>NUCLEOTIDE SEQUENCE [LARGE SCALE GENOMIC DNA]</scope>
    <source>
        <strain evidence="3 4">DSM 13151</strain>
    </source>
</reference>
<proteinExistence type="predicted"/>
<accession>A0A3R7DCM0</accession>
<dbReference type="InterPro" id="IPR036388">
    <property type="entry name" value="WH-like_DNA-bd_sf"/>
</dbReference>
<evidence type="ECO:0000259" key="1">
    <source>
        <dbReference type="Pfam" id="PF08350"/>
    </source>
</evidence>
<dbReference type="Pfam" id="PF25213">
    <property type="entry name" value="HVO_A0261_N"/>
    <property type="match status" value="1"/>
</dbReference>
<protein>
    <submittedName>
        <fullName evidence="3">Putative transcriptional regulator</fullName>
    </submittedName>
</protein>
<dbReference type="Proteomes" id="UP000283805">
    <property type="component" value="Unassembled WGS sequence"/>
</dbReference>
<dbReference type="CDD" id="cd00090">
    <property type="entry name" value="HTH_ARSR"/>
    <property type="match status" value="1"/>
</dbReference>
<dbReference type="RefSeq" id="WP_120243578.1">
    <property type="nucleotide sequence ID" value="NZ_RAPO01000001.1"/>
</dbReference>
<dbReference type="EMBL" id="RAPO01000001">
    <property type="protein sequence ID" value="RKD98121.1"/>
    <property type="molecule type" value="Genomic_DNA"/>
</dbReference>
<dbReference type="InterPro" id="IPR011991">
    <property type="entry name" value="ArsR-like_HTH"/>
</dbReference>
<dbReference type="OrthoDB" id="330490at2157"/>
<dbReference type="InterPro" id="IPR057527">
    <property type="entry name" value="HVO_A0261-like_N"/>
</dbReference>
<dbReference type="AlphaFoldDB" id="A0A3R7DCM0"/>
<evidence type="ECO:0000313" key="3">
    <source>
        <dbReference type="EMBL" id="RKD98121.1"/>
    </source>
</evidence>